<keyword evidence="4 10" id="KW-0812">Transmembrane</keyword>
<comment type="subcellular location">
    <subcellularLocation>
        <location evidence="1 10">Cell membrane</location>
        <topology evidence="1 10">Multi-pass membrane protein</topology>
    </subcellularLocation>
</comment>
<keyword evidence="5 10" id="KW-0552">Olfaction</keyword>
<keyword evidence="2" id="KW-1003">Cell membrane</keyword>
<dbReference type="OrthoDB" id="6625206at2759"/>
<evidence type="ECO:0000313" key="13">
    <source>
        <dbReference type="Proteomes" id="UP000466442"/>
    </source>
</evidence>
<gene>
    <name evidence="11" type="primary">OR68</name>
    <name evidence="12" type="ORF">GE061_005913</name>
</gene>
<reference evidence="12" key="3">
    <citation type="journal article" date="2021" name="Mol. Ecol. Resour.">
        <title>Apolygus lucorum genome provides insights into omnivorousness and mesophyll feeding.</title>
        <authorList>
            <person name="Liu Y."/>
            <person name="Liu H."/>
            <person name="Wang H."/>
            <person name="Huang T."/>
            <person name="Liu B."/>
            <person name="Yang B."/>
            <person name="Yin L."/>
            <person name="Li B."/>
            <person name="Zhang Y."/>
            <person name="Zhang S."/>
            <person name="Jiang F."/>
            <person name="Zhang X."/>
            <person name="Ren Y."/>
            <person name="Wang B."/>
            <person name="Wang S."/>
            <person name="Lu Y."/>
            <person name="Wu K."/>
            <person name="Fan W."/>
            <person name="Wang G."/>
        </authorList>
    </citation>
    <scope>NUCLEOTIDE SEQUENCE</scope>
    <source>
        <strain evidence="12">12Hb</strain>
    </source>
</reference>
<name>A0A1Q1NIK2_APOLU</name>
<keyword evidence="7 10" id="KW-0472">Membrane</keyword>
<keyword evidence="3 10" id="KW-0716">Sensory transduction</keyword>
<reference evidence="11" key="2">
    <citation type="submission" date="2016-03" db="EMBL/GenBank/DDBJ databases">
        <authorList>
            <person name="Ploux O."/>
        </authorList>
    </citation>
    <scope>NUCLEOTIDE SEQUENCE</scope>
</reference>
<dbReference type="GO" id="GO:0007165">
    <property type="term" value="P:signal transduction"/>
    <property type="evidence" value="ECO:0007669"/>
    <property type="project" value="UniProtKB-KW"/>
</dbReference>
<dbReference type="GO" id="GO:0005886">
    <property type="term" value="C:plasma membrane"/>
    <property type="evidence" value="ECO:0007669"/>
    <property type="project" value="UniProtKB-SubCell"/>
</dbReference>
<comment type="similarity">
    <text evidence="10">Belongs to the insect chemoreceptor superfamily. Heteromeric odorant receptor channel (TC 1.A.69) family.</text>
</comment>
<keyword evidence="9 10" id="KW-0807">Transducer</keyword>
<reference evidence="11" key="1">
    <citation type="journal article" date="2016" name="Sci. Rep.">
        <title>Identification and expression analysis of an olfactory receptor gene family in green plant bug Apolygus lucorum (Meyer-Dur).</title>
        <authorList>
            <person name="An X.K."/>
            <person name="Sun L."/>
            <person name="Liu H.W."/>
            <person name="Liu D.F."/>
            <person name="Ding Y.X."/>
            <person name="Li L.M."/>
            <person name="Zhang Y.J."/>
            <person name="Guo Y.Y."/>
        </authorList>
    </citation>
    <scope>NUCLEOTIDE SEQUENCE</scope>
</reference>
<evidence type="ECO:0000256" key="3">
    <source>
        <dbReference type="ARBA" id="ARBA00022606"/>
    </source>
</evidence>
<dbReference type="PANTHER" id="PTHR21137:SF35">
    <property type="entry name" value="ODORANT RECEPTOR 19A-RELATED"/>
    <property type="match status" value="1"/>
</dbReference>
<dbReference type="EMBL" id="KU958245">
    <property type="protein sequence ID" value="AQM56074.1"/>
    <property type="molecule type" value="mRNA"/>
</dbReference>
<proteinExistence type="evidence at transcript level"/>
<keyword evidence="6 10" id="KW-1133">Transmembrane helix</keyword>
<evidence type="ECO:0000256" key="6">
    <source>
        <dbReference type="ARBA" id="ARBA00022989"/>
    </source>
</evidence>
<dbReference type="AlphaFoldDB" id="A0A1Q1NIK2"/>
<feature type="transmembrane region" description="Helical" evidence="10">
    <location>
        <begin position="264"/>
        <end position="287"/>
    </location>
</feature>
<evidence type="ECO:0000313" key="12">
    <source>
        <dbReference type="EMBL" id="KAF6199615.1"/>
    </source>
</evidence>
<dbReference type="InterPro" id="IPR004117">
    <property type="entry name" value="7tm6_olfct_rcpt"/>
</dbReference>
<dbReference type="PANTHER" id="PTHR21137">
    <property type="entry name" value="ODORANT RECEPTOR"/>
    <property type="match status" value="1"/>
</dbReference>
<dbReference type="GO" id="GO:0004984">
    <property type="term" value="F:olfactory receptor activity"/>
    <property type="evidence" value="ECO:0007669"/>
    <property type="project" value="InterPro"/>
</dbReference>
<keyword evidence="13" id="KW-1185">Reference proteome</keyword>
<feature type="transmembrane region" description="Helical" evidence="10">
    <location>
        <begin position="72"/>
        <end position="90"/>
    </location>
</feature>
<evidence type="ECO:0000256" key="1">
    <source>
        <dbReference type="ARBA" id="ARBA00004651"/>
    </source>
</evidence>
<protein>
    <recommendedName>
        <fullName evidence="10">Odorant receptor</fullName>
    </recommendedName>
</protein>
<sequence>MSDRHPDIAKYIKLMQATRNWYFAEDSTSHPAVDLLKRCYYHVRPSLFVFALLANGYGLYYREGFGALDGNLALFPQALASLVTSSTIYFNRRHHRKLTMLLNQRFLDKNEPWMVEIKNKYVSAVWKFIKAVILYQEFVKIFYVLAPVIVDSILHHIFDYLETPFFFPLTFSTFLTDDDKWTGRYYAVMFLNIWSGFEIVANLQGFIICYTVMTVFSVVELVILTEQIKSLDFYRSNGEINEQIRMVVKSHNDNIALNRELKAFLGPACAFLSLFTSLVLTLIVFTTTVTNDLMVILAYAVGAYFYFVAGLLYCSLGQLLDNQSSEVFDELCNLPWYRSSPDVRKSLNMMIRQAHNSLIIDYHGHYMMNLANFMNIMKSAYSYFTILQSVTGSD</sequence>
<feature type="transmembrane region" description="Helical" evidence="10">
    <location>
        <begin position="293"/>
        <end position="314"/>
    </location>
</feature>
<evidence type="ECO:0000256" key="9">
    <source>
        <dbReference type="ARBA" id="ARBA00023224"/>
    </source>
</evidence>
<evidence type="ECO:0000256" key="10">
    <source>
        <dbReference type="RuleBase" id="RU351113"/>
    </source>
</evidence>
<dbReference type="SMR" id="A0A1Q1NIK2"/>
<evidence type="ECO:0000256" key="8">
    <source>
        <dbReference type="ARBA" id="ARBA00023170"/>
    </source>
</evidence>
<accession>A0A1Q1NIK2</accession>
<evidence type="ECO:0000256" key="2">
    <source>
        <dbReference type="ARBA" id="ARBA00022475"/>
    </source>
</evidence>
<evidence type="ECO:0000313" key="11">
    <source>
        <dbReference type="EMBL" id="AQM56074.1"/>
    </source>
</evidence>
<evidence type="ECO:0000256" key="5">
    <source>
        <dbReference type="ARBA" id="ARBA00022725"/>
    </source>
</evidence>
<dbReference type="EMBL" id="WIXP02000014">
    <property type="protein sequence ID" value="KAF6199615.1"/>
    <property type="molecule type" value="Genomic_DNA"/>
</dbReference>
<organism evidence="11">
    <name type="scientific">Apolygus lucorum</name>
    <name type="common">Small green plant bug</name>
    <name type="synonym">Lygocoris lucorum</name>
    <dbReference type="NCBI Taxonomy" id="248454"/>
    <lineage>
        <taxon>Eukaryota</taxon>
        <taxon>Metazoa</taxon>
        <taxon>Ecdysozoa</taxon>
        <taxon>Arthropoda</taxon>
        <taxon>Hexapoda</taxon>
        <taxon>Insecta</taxon>
        <taxon>Pterygota</taxon>
        <taxon>Neoptera</taxon>
        <taxon>Paraneoptera</taxon>
        <taxon>Hemiptera</taxon>
        <taxon>Heteroptera</taxon>
        <taxon>Panheteroptera</taxon>
        <taxon>Cimicomorpha</taxon>
        <taxon>Miridae</taxon>
        <taxon>Mirini</taxon>
        <taxon>Apolygus</taxon>
    </lineage>
</organism>
<feature type="transmembrane region" description="Helical" evidence="10">
    <location>
        <begin position="138"/>
        <end position="158"/>
    </location>
</feature>
<keyword evidence="8 10" id="KW-0675">Receptor</keyword>
<dbReference type="GO" id="GO:0005549">
    <property type="term" value="F:odorant binding"/>
    <property type="evidence" value="ECO:0007669"/>
    <property type="project" value="InterPro"/>
</dbReference>
<dbReference type="Pfam" id="PF02949">
    <property type="entry name" value="7tm_6"/>
    <property type="match status" value="1"/>
</dbReference>
<evidence type="ECO:0000256" key="7">
    <source>
        <dbReference type="ARBA" id="ARBA00023136"/>
    </source>
</evidence>
<feature type="transmembrane region" description="Helical" evidence="10">
    <location>
        <begin position="199"/>
        <end position="225"/>
    </location>
</feature>
<feature type="transmembrane region" description="Helical" evidence="10">
    <location>
        <begin position="41"/>
        <end position="60"/>
    </location>
</feature>
<evidence type="ECO:0000256" key="4">
    <source>
        <dbReference type="ARBA" id="ARBA00022692"/>
    </source>
</evidence>
<comment type="caution">
    <text evidence="10">Lacks conserved residue(s) required for the propagation of feature annotation.</text>
</comment>
<dbReference type="Proteomes" id="UP000466442">
    <property type="component" value="Unassembled WGS sequence"/>
</dbReference>